<reference evidence="2" key="2">
    <citation type="journal article" date="2023" name="Int. J. Mol. Sci.">
        <title>De Novo Assembly and Annotation of 11 Diverse Shrub Willow (Salix) Genomes Reveals Novel Gene Organization in Sex-Linked Regions.</title>
        <authorList>
            <person name="Hyden B."/>
            <person name="Feng K."/>
            <person name="Yates T.B."/>
            <person name="Jawdy S."/>
            <person name="Cereghino C."/>
            <person name="Smart L.B."/>
            <person name="Muchero W."/>
        </authorList>
    </citation>
    <scope>NUCLEOTIDE SEQUENCE</scope>
    <source>
        <tissue evidence="2">Shoot tip</tissue>
    </source>
</reference>
<dbReference type="AlphaFoldDB" id="A0A9Q0Q729"/>
<feature type="compositionally biased region" description="Basic and acidic residues" evidence="1">
    <location>
        <begin position="63"/>
        <end position="76"/>
    </location>
</feature>
<name>A0A9Q0Q729_9ROSI</name>
<feature type="region of interest" description="Disordered" evidence="1">
    <location>
        <begin position="1"/>
        <end position="131"/>
    </location>
</feature>
<proteinExistence type="predicted"/>
<evidence type="ECO:0000313" key="2">
    <source>
        <dbReference type="EMBL" id="KAJ6700814.1"/>
    </source>
</evidence>
<protein>
    <submittedName>
        <fullName evidence="2">Uncharacterized protein</fullName>
    </submittedName>
</protein>
<reference evidence="2" key="1">
    <citation type="submission" date="2022-11" db="EMBL/GenBank/DDBJ databases">
        <authorList>
            <person name="Hyden B.L."/>
            <person name="Feng K."/>
            <person name="Yates T."/>
            <person name="Jawdy S."/>
            <person name="Smart L.B."/>
            <person name="Muchero W."/>
        </authorList>
    </citation>
    <scope>NUCLEOTIDE SEQUENCE</scope>
    <source>
        <tissue evidence="2">Shoot tip</tissue>
    </source>
</reference>
<feature type="compositionally biased region" description="Basic residues" evidence="1">
    <location>
        <begin position="1"/>
        <end position="12"/>
    </location>
</feature>
<organism evidence="2 3">
    <name type="scientific">Salix koriyanagi</name>
    <dbReference type="NCBI Taxonomy" id="2511006"/>
    <lineage>
        <taxon>Eukaryota</taxon>
        <taxon>Viridiplantae</taxon>
        <taxon>Streptophyta</taxon>
        <taxon>Embryophyta</taxon>
        <taxon>Tracheophyta</taxon>
        <taxon>Spermatophyta</taxon>
        <taxon>Magnoliopsida</taxon>
        <taxon>eudicotyledons</taxon>
        <taxon>Gunneridae</taxon>
        <taxon>Pentapetalae</taxon>
        <taxon>rosids</taxon>
        <taxon>fabids</taxon>
        <taxon>Malpighiales</taxon>
        <taxon>Salicaceae</taxon>
        <taxon>Saliceae</taxon>
        <taxon>Salix</taxon>
    </lineage>
</organism>
<gene>
    <name evidence="2" type="ORF">OIU74_012207</name>
</gene>
<dbReference type="EMBL" id="JAPFFM010000016">
    <property type="protein sequence ID" value="KAJ6700814.1"/>
    <property type="molecule type" value="Genomic_DNA"/>
</dbReference>
<keyword evidence="3" id="KW-1185">Reference proteome</keyword>
<comment type="caution">
    <text evidence="2">The sequence shown here is derived from an EMBL/GenBank/DDBJ whole genome shotgun (WGS) entry which is preliminary data.</text>
</comment>
<feature type="compositionally biased region" description="Basic and acidic residues" evidence="1">
    <location>
        <begin position="85"/>
        <end position="111"/>
    </location>
</feature>
<evidence type="ECO:0000256" key="1">
    <source>
        <dbReference type="SAM" id="MobiDB-lite"/>
    </source>
</evidence>
<evidence type="ECO:0000313" key="3">
    <source>
        <dbReference type="Proteomes" id="UP001151752"/>
    </source>
</evidence>
<sequence>MPVRRSRVRRGRGGGGAAATPRPEEKQQEQKKKKNPVEVVEPIAKRTRRRRAAAEAGLATPKTNDKEQKTDNERVGVGDAVSGAVKEEEGNRDLEVAREKKGVLGEKKQMDVLDSGGKSNKKPLAVCGDDEGTAAPVPDQILSIAFETETVIETFLFLECYLFNPKIPAKS</sequence>
<accession>A0A9Q0Q729</accession>
<dbReference type="Proteomes" id="UP001151752">
    <property type="component" value="Chromosome 1"/>
</dbReference>